<evidence type="ECO:0000313" key="3">
    <source>
        <dbReference type="Proteomes" id="UP000784294"/>
    </source>
</evidence>
<comment type="caution">
    <text evidence="2">The sequence shown here is derived from an EMBL/GenBank/DDBJ whole genome shotgun (WGS) entry which is preliminary data.</text>
</comment>
<sequence length="226" mass="22375">MTSSAGGSNLIGESRSPLHQRGKRGISQHASGTRMHTPLRHTASMGITGLSSIDVITPSSSPLKGSGGQDKDVPSASPTRLSTSTSTPTSSIHTTAAAVAAVAGAFVSCTTTIPTGESSGGLPFSPVPPASLHNVGGTGGVSGGGASSALRSARRRLSILVPMLTGGEASRLEVSDSVTDSMPGKQTSGLVRRVAETAASSQGSQEPNSDASSLGDLIVASSTTHS</sequence>
<name>A0A3S5BIC6_9PLAT</name>
<evidence type="ECO:0000313" key="2">
    <source>
        <dbReference type="EMBL" id="VEL25353.1"/>
    </source>
</evidence>
<organism evidence="2 3">
    <name type="scientific">Protopolystoma xenopodis</name>
    <dbReference type="NCBI Taxonomy" id="117903"/>
    <lineage>
        <taxon>Eukaryota</taxon>
        <taxon>Metazoa</taxon>
        <taxon>Spiralia</taxon>
        <taxon>Lophotrochozoa</taxon>
        <taxon>Platyhelminthes</taxon>
        <taxon>Monogenea</taxon>
        <taxon>Polyopisthocotylea</taxon>
        <taxon>Polystomatidea</taxon>
        <taxon>Polystomatidae</taxon>
        <taxon>Protopolystoma</taxon>
    </lineage>
</organism>
<dbReference type="AlphaFoldDB" id="A0A3S5BIC6"/>
<reference evidence="2" key="1">
    <citation type="submission" date="2018-11" db="EMBL/GenBank/DDBJ databases">
        <authorList>
            <consortium name="Pathogen Informatics"/>
        </authorList>
    </citation>
    <scope>NUCLEOTIDE SEQUENCE</scope>
</reference>
<feature type="compositionally biased region" description="Polar residues" evidence="1">
    <location>
        <begin position="176"/>
        <end position="189"/>
    </location>
</feature>
<accession>A0A3S5BIC6</accession>
<dbReference type="EMBL" id="CAAALY010073295">
    <property type="protein sequence ID" value="VEL25353.1"/>
    <property type="molecule type" value="Genomic_DNA"/>
</dbReference>
<gene>
    <name evidence="2" type="ORF">PXEA_LOCUS18793</name>
</gene>
<feature type="region of interest" description="Disordered" evidence="1">
    <location>
        <begin position="172"/>
        <end position="226"/>
    </location>
</feature>
<feature type="compositionally biased region" description="Low complexity" evidence="1">
    <location>
        <begin position="74"/>
        <end position="89"/>
    </location>
</feature>
<feature type="compositionally biased region" description="Polar residues" evidence="1">
    <location>
        <begin position="198"/>
        <end position="212"/>
    </location>
</feature>
<dbReference type="Proteomes" id="UP000784294">
    <property type="component" value="Unassembled WGS sequence"/>
</dbReference>
<feature type="non-terminal residue" evidence="2">
    <location>
        <position position="1"/>
    </location>
</feature>
<feature type="region of interest" description="Disordered" evidence="1">
    <location>
        <begin position="1"/>
        <end position="38"/>
    </location>
</feature>
<proteinExistence type="predicted"/>
<keyword evidence="3" id="KW-1185">Reference proteome</keyword>
<protein>
    <submittedName>
        <fullName evidence="2">Uncharacterized protein</fullName>
    </submittedName>
</protein>
<evidence type="ECO:0000256" key="1">
    <source>
        <dbReference type="SAM" id="MobiDB-lite"/>
    </source>
</evidence>
<feature type="region of interest" description="Disordered" evidence="1">
    <location>
        <begin position="53"/>
        <end position="89"/>
    </location>
</feature>